<comment type="caution">
    <text evidence="1">The sequence shown here is derived from an EMBL/GenBank/DDBJ whole genome shotgun (WGS) entry which is preliminary data.</text>
</comment>
<dbReference type="Gene3D" id="2.60.120.10">
    <property type="entry name" value="Jelly Rolls"/>
    <property type="match status" value="1"/>
</dbReference>
<organism evidence="1 2">
    <name type="scientific">Candidatus Desulfovibrio intestinavium</name>
    <dbReference type="NCBI Taxonomy" id="2838534"/>
    <lineage>
        <taxon>Bacteria</taxon>
        <taxon>Pseudomonadati</taxon>
        <taxon>Thermodesulfobacteriota</taxon>
        <taxon>Desulfovibrionia</taxon>
        <taxon>Desulfovibrionales</taxon>
        <taxon>Desulfovibrionaceae</taxon>
        <taxon>Desulfovibrio</taxon>
    </lineage>
</organism>
<dbReference type="EMBL" id="DWZD01000030">
    <property type="protein sequence ID" value="HJA78843.1"/>
    <property type="molecule type" value="Genomic_DNA"/>
</dbReference>
<gene>
    <name evidence="1" type="ORF">H9784_04620</name>
</gene>
<evidence type="ECO:0000313" key="2">
    <source>
        <dbReference type="Proteomes" id="UP000823821"/>
    </source>
</evidence>
<dbReference type="Proteomes" id="UP000823821">
    <property type="component" value="Unassembled WGS sequence"/>
</dbReference>
<dbReference type="CDD" id="cd02208">
    <property type="entry name" value="cupin_RmlC-like"/>
    <property type="match status" value="1"/>
</dbReference>
<reference evidence="1" key="2">
    <citation type="submission" date="2021-04" db="EMBL/GenBank/DDBJ databases">
        <authorList>
            <person name="Gilroy R."/>
        </authorList>
    </citation>
    <scope>NUCLEOTIDE SEQUENCE</scope>
    <source>
        <strain evidence="1">5032</strain>
    </source>
</reference>
<reference evidence="1" key="1">
    <citation type="journal article" date="2021" name="PeerJ">
        <title>Extensive microbial diversity within the chicken gut microbiome revealed by metagenomics and culture.</title>
        <authorList>
            <person name="Gilroy R."/>
            <person name="Ravi A."/>
            <person name="Getino M."/>
            <person name="Pursley I."/>
            <person name="Horton D.L."/>
            <person name="Alikhan N.F."/>
            <person name="Baker D."/>
            <person name="Gharbi K."/>
            <person name="Hall N."/>
            <person name="Watson M."/>
            <person name="Adriaenssens E.M."/>
            <person name="Foster-Nyarko E."/>
            <person name="Jarju S."/>
            <person name="Secka A."/>
            <person name="Antonio M."/>
            <person name="Oren A."/>
            <person name="Chaudhuri R.R."/>
            <person name="La Ragione R."/>
            <person name="Hildebrand F."/>
            <person name="Pallen M.J."/>
        </authorList>
    </citation>
    <scope>NUCLEOTIDE SEQUENCE</scope>
    <source>
        <strain evidence="1">5032</strain>
    </source>
</reference>
<accession>A0A9D2HNV0</accession>
<proteinExistence type="predicted"/>
<name>A0A9D2HNV0_9BACT</name>
<protein>
    <submittedName>
        <fullName evidence="1">dTDP-4-dehydrorhamnose 3,5-epimerase</fullName>
    </submittedName>
</protein>
<evidence type="ECO:0000313" key="1">
    <source>
        <dbReference type="EMBL" id="HJA78843.1"/>
    </source>
</evidence>
<dbReference type="InterPro" id="IPR014710">
    <property type="entry name" value="RmlC-like_jellyroll"/>
</dbReference>
<dbReference type="SUPFAM" id="SSF51182">
    <property type="entry name" value="RmlC-like cupins"/>
    <property type="match status" value="1"/>
</dbReference>
<dbReference type="InterPro" id="IPR011051">
    <property type="entry name" value="RmlC_Cupin_sf"/>
</dbReference>
<sequence length="162" mass="17778">MGIDGSWLLPLRVIPTEGGPVLHMLKAAAPLRPGVPCPAAPAGDERLHLGEVYFSEVLPGHVKGWKRHSRQTQHFAVPFGRMALVLYDDRPHSPTRGVLCRLELGRPDAYDLLRVPTGVWYAFAAVGNSPALLCNGADIPHDPDEGEKLPLDSPHIPYSWDR</sequence>
<dbReference type="AlphaFoldDB" id="A0A9D2HNV0"/>